<comment type="caution">
    <text evidence="7">The sequence shown here is derived from an EMBL/GenBank/DDBJ whole genome shotgun (WGS) entry which is preliminary data.</text>
</comment>
<dbReference type="Pfam" id="PF00386">
    <property type="entry name" value="C1q"/>
    <property type="match status" value="1"/>
</dbReference>
<dbReference type="InterPro" id="IPR050822">
    <property type="entry name" value="Cerebellin_Synaptic_Org"/>
</dbReference>
<dbReference type="SUPFAM" id="SSF49842">
    <property type="entry name" value="TNF-like"/>
    <property type="match status" value="1"/>
</dbReference>
<dbReference type="InterPro" id="IPR001073">
    <property type="entry name" value="C1q_dom"/>
</dbReference>
<evidence type="ECO:0000313" key="7">
    <source>
        <dbReference type="EMBL" id="KAH3784653.1"/>
    </source>
</evidence>
<evidence type="ECO:0000256" key="1">
    <source>
        <dbReference type="ARBA" id="ARBA00004613"/>
    </source>
</evidence>
<accession>A0A9D4IUK5</accession>
<gene>
    <name evidence="7" type="ORF">DPMN_162616</name>
</gene>
<evidence type="ECO:0000256" key="2">
    <source>
        <dbReference type="ARBA" id="ARBA00022525"/>
    </source>
</evidence>
<feature type="chain" id="PRO_5038866742" description="C1q domain-containing protein" evidence="5">
    <location>
        <begin position="19"/>
        <end position="473"/>
    </location>
</feature>
<evidence type="ECO:0000256" key="4">
    <source>
        <dbReference type="SAM" id="Coils"/>
    </source>
</evidence>
<dbReference type="Gene3D" id="2.60.120.40">
    <property type="match status" value="1"/>
</dbReference>
<dbReference type="EMBL" id="JAIWYP010000008">
    <property type="protein sequence ID" value="KAH3784653.1"/>
    <property type="molecule type" value="Genomic_DNA"/>
</dbReference>
<dbReference type="Proteomes" id="UP000828390">
    <property type="component" value="Unassembled WGS sequence"/>
</dbReference>
<feature type="signal peptide" evidence="5">
    <location>
        <begin position="1"/>
        <end position="18"/>
    </location>
</feature>
<dbReference type="PANTHER" id="PTHR22923">
    <property type="entry name" value="CEREBELLIN-RELATED"/>
    <property type="match status" value="1"/>
</dbReference>
<dbReference type="OrthoDB" id="6154955at2759"/>
<evidence type="ECO:0000313" key="8">
    <source>
        <dbReference type="Proteomes" id="UP000828390"/>
    </source>
</evidence>
<feature type="coiled-coil region" evidence="4">
    <location>
        <begin position="53"/>
        <end position="80"/>
    </location>
</feature>
<dbReference type="SMART" id="SM00110">
    <property type="entry name" value="C1Q"/>
    <property type="match status" value="1"/>
</dbReference>
<dbReference type="PROSITE" id="PS50871">
    <property type="entry name" value="C1Q"/>
    <property type="match status" value="1"/>
</dbReference>
<comment type="subcellular location">
    <subcellularLocation>
        <location evidence="1">Secreted</location>
    </subcellularLocation>
</comment>
<proteinExistence type="predicted"/>
<evidence type="ECO:0000259" key="6">
    <source>
        <dbReference type="PROSITE" id="PS50871"/>
    </source>
</evidence>
<keyword evidence="8" id="KW-1185">Reference proteome</keyword>
<reference evidence="7" key="2">
    <citation type="submission" date="2020-11" db="EMBL/GenBank/DDBJ databases">
        <authorList>
            <person name="McCartney M.A."/>
            <person name="Auch B."/>
            <person name="Kono T."/>
            <person name="Mallez S."/>
            <person name="Becker A."/>
            <person name="Gohl D.M."/>
            <person name="Silverstein K.A.T."/>
            <person name="Koren S."/>
            <person name="Bechman K.B."/>
            <person name="Herman A."/>
            <person name="Abrahante J.E."/>
            <person name="Garbe J."/>
        </authorList>
    </citation>
    <scope>NUCLEOTIDE SEQUENCE</scope>
    <source>
        <strain evidence="7">Duluth1</strain>
        <tissue evidence="7">Whole animal</tissue>
    </source>
</reference>
<dbReference type="AlphaFoldDB" id="A0A9D4IUK5"/>
<keyword evidence="2" id="KW-0964">Secreted</keyword>
<name>A0A9D4IUK5_DREPO</name>
<evidence type="ECO:0000256" key="3">
    <source>
        <dbReference type="ARBA" id="ARBA00022729"/>
    </source>
</evidence>
<evidence type="ECO:0000256" key="5">
    <source>
        <dbReference type="SAM" id="SignalP"/>
    </source>
</evidence>
<dbReference type="InterPro" id="IPR008983">
    <property type="entry name" value="Tumour_necrosis_fac-like_dom"/>
</dbReference>
<dbReference type="PRINTS" id="PR00007">
    <property type="entry name" value="COMPLEMNTC1Q"/>
</dbReference>
<reference evidence="7" key="1">
    <citation type="journal article" date="2019" name="bioRxiv">
        <title>The Genome of the Zebra Mussel, Dreissena polymorpha: A Resource for Invasive Species Research.</title>
        <authorList>
            <person name="McCartney M.A."/>
            <person name="Auch B."/>
            <person name="Kono T."/>
            <person name="Mallez S."/>
            <person name="Zhang Y."/>
            <person name="Obille A."/>
            <person name="Becker A."/>
            <person name="Abrahante J.E."/>
            <person name="Garbe J."/>
            <person name="Badalamenti J.P."/>
            <person name="Herman A."/>
            <person name="Mangelson H."/>
            <person name="Liachko I."/>
            <person name="Sullivan S."/>
            <person name="Sone E.D."/>
            <person name="Koren S."/>
            <person name="Silverstein K.A.T."/>
            <person name="Beckman K.B."/>
            <person name="Gohl D.M."/>
        </authorList>
    </citation>
    <scope>NUCLEOTIDE SEQUENCE</scope>
    <source>
        <strain evidence="7">Duluth1</strain>
        <tissue evidence="7">Whole animal</tissue>
    </source>
</reference>
<organism evidence="7 8">
    <name type="scientific">Dreissena polymorpha</name>
    <name type="common">Zebra mussel</name>
    <name type="synonym">Mytilus polymorpha</name>
    <dbReference type="NCBI Taxonomy" id="45954"/>
    <lineage>
        <taxon>Eukaryota</taxon>
        <taxon>Metazoa</taxon>
        <taxon>Spiralia</taxon>
        <taxon>Lophotrochozoa</taxon>
        <taxon>Mollusca</taxon>
        <taxon>Bivalvia</taxon>
        <taxon>Autobranchia</taxon>
        <taxon>Heteroconchia</taxon>
        <taxon>Euheterodonta</taxon>
        <taxon>Imparidentia</taxon>
        <taxon>Neoheterodontei</taxon>
        <taxon>Myida</taxon>
        <taxon>Dreissenoidea</taxon>
        <taxon>Dreissenidae</taxon>
        <taxon>Dreissena</taxon>
    </lineage>
</organism>
<keyword evidence="3 5" id="KW-0732">Signal</keyword>
<keyword evidence="4" id="KW-0175">Coiled coil</keyword>
<feature type="domain" description="C1q" evidence="6">
    <location>
        <begin position="332"/>
        <end position="472"/>
    </location>
</feature>
<dbReference type="GO" id="GO:0005576">
    <property type="term" value="C:extracellular region"/>
    <property type="evidence" value="ECO:0007669"/>
    <property type="project" value="UniProtKB-SubCell"/>
</dbReference>
<protein>
    <recommendedName>
        <fullName evidence="6">C1q domain-containing protein</fullName>
    </recommendedName>
</protein>
<dbReference type="PANTHER" id="PTHR22923:SF116">
    <property type="entry name" value="C1Q DOMAIN-CONTAINING PROTEIN"/>
    <property type="match status" value="1"/>
</dbReference>
<sequence>MIPLFYAFGMVILLTLRAQCELSSDTAFRLLSARLDDIVFDMKWKEKSVTKQIEDLLVTVATTNQRLDSVEKRLSDVSAKRQDGGLNKQHGEELVSIERRLNDLASCSQTMVSFEKRLGDLENIATVEVGRRMQLLRRGFEQEKTATQLRFDSFWTTQERLQSEIDVLETSIKTQLNDTHVQLSKVEQNVAIALQNSSTFLARIEHLQNTHGNLKSNIEDIKLTVDTQINDTQVQLSNVKLQIAHIVHNTSKGSVNLEKTNKDPPSETEVAINNSNMSKFIEEVTTTMQDTRKLVSRMDAVERTQGGIESKTNGIGRLVHETRDQISQLQRITGTFFGFSVELGSGSTYGKSSIIKFDLVYYNVGYHYNPSTGIFTVPVSGVYVFMFNVEASSALFDVTRLAHVALFVDWNTKTEAVAQGVYPNLTGGNAAVLDVEAGDEVFIATRNTINQHYIAGSRTSFSGALLHVHNTVN</sequence>